<sequence length="240" mass="28024">MNTDYWTNLDYIPKHVAMICDGNGRWAKKRGLPRSAGHLAGVNTVKEMTIECKKAGVKYLSLYGFSTENWKRPIKEINYLMQLFVKFLLEWRQEAIENNIRFLHIGDLNGLPEKLIEEINKTILLTKDNDGMVCNIALNYGARSEIIRAIKRINDASQEDNTIIQSLNVENFNHYLDTQEQSDIDILIRTAGERRISNFLLWQIHNAYLWADKTFWPDFKVENLAVAFQDYNSYLMKQKV</sequence>
<comment type="function">
    <text evidence="2">Catalyzes the condensation of isopentenyl diphosphate (IPP) with allylic pyrophosphates generating different type of terpenoids.</text>
</comment>
<feature type="binding site" evidence="2">
    <location>
        <begin position="66"/>
        <end position="68"/>
    </location>
    <ligand>
        <name>substrate</name>
    </ligand>
</feature>
<gene>
    <name evidence="3" type="primary">uppS_2</name>
    <name evidence="3" type="ORF">OSO01_34800</name>
</gene>
<dbReference type="GO" id="GO:0008834">
    <property type="term" value="F:ditrans,polycis-undecaprenyl-diphosphate synthase [(2E,6E)-farnesyl-diphosphate specific] activity"/>
    <property type="evidence" value="ECO:0007669"/>
    <property type="project" value="TreeGrafter"/>
</dbReference>
<dbReference type="PANTHER" id="PTHR10291">
    <property type="entry name" value="DEHYDRODOLICHYL DIPHOSPHATE SYNTHASE FAMILY MEMBER"/>
    <property type="match status" value="1"/>
</dbReference>
<dbReference type="GO" id="GO:0016094">
    <property type="term" value="P:polyprenol biosynthetic process"/>
    <property type="evidence" value="ECO:0007669"/>
    <property type="project" value="TreeGrafter"/>
</dbReference>
<dbReference type="EMBL" id="BJYM01000015">
    <property type="protein sequence ID" value="GEN88741.1"/>
    <property type="molecule type" value="Genomic_DNA"/>
</dbReference>
<feature type="binding site" evidence="2">
    <location>
        <begin position="22"/>
        <end position="25"/>
    </location>
    <ligand>
        <name>substrate</name>
    </ligand>
</feature>
<feature type="binding site" evidence="2">
    <location>
        <begin position="195"/>
        <end position="197"/>
    </location>
    <ligand>
        <name>substrate</name>
    </ligand>
</feature>
<keyword evidence="4" id="KW-1185">Reference proteome</keyword>
<reference evidence="3 4" key="1">
    <citation type="submission" date="2019-07" db="EMBL/GenBank/DDBJ databases">
        <title>Whole genome shotgun sequence of Oceanobacillus sojae NBRC 105379.</title>
        <authorList>
            <person name="Hosoyama A."/>
            <person name="Uohara A."/>
            <person name="Ohji S."/>
            <person name="Ichikawa N."/>
        </authorList>
    </citation>
    <scope>NUCLEOTIDE SEQUENCE [LARGE SCALE GENOMIC DNA]</scope>
    <source>
        <strain evidence="3 4">NBRC 105379</strain>
    </source>
</reference>
<keyword evidence="2" id="KW-0460">Magnesium</keyword>
<proteinExistence type="inferred from homology"/>
<dbReference type="SUPFAM" id="SSF64005">
    <property type="entry name" value="Undecaprenyl diphosphate synthase"/>
    <property type="match status" value="1"/>
</dbReference>
<feature type="binding site" evidence="2">
    <location>
        <position position="34"/>
    </location>
    <ligand>
        <name>substrate</name>
    </ligand>
</feature>
<dbReference type="OrthoDB" id="4191603at2"/>
<dbReference type="HAMAP" id="MF_01139">
    <property type="entry name" value="ISPT"/>
    <property type="match status" value="1"/>
</dbReference>
<evidence type="ECO:0000256" key="1">
    <source>
        <dbReference type="ARBA" id="ARBA00022679"/>
    </source>
</evidence>
<dbReference type="EC" id="2.5.1.-" evidence="2"/>
<dbReference type="Proteomes" id="UP000321558">
    <property type="component" value="Unassembled WGS sequence"/>
</dbReference>
<dbReference type="GO" id="GO:0000287">
    <property type="term" value="F:magnesium ion binding"/>
    <property type="evidence" value="ECO:0007669"/>
    <property type="project" value="UniProtKB-UniRule"/>
</dbReference>
<feature type="binding site" evidence="2">
    <location>
        <position position="38"/>
    </location>
    <ligand>
        <name>substrate</name>
    </ligand>
</feature>
<comment type="subunit">
    <text evidence="2">Homodimer.</text>
</comment>
<keyword evidence="2" id="KW-0479">Metal-binding</keyword>
<dbReference type="RefSeq" id="WP_147211643.1">
    <property type="nucleotide sequence ID" value="NZ_BJYM01000015.1"/>
</dbReference>
<accession>A0A511ZMS1</accession>
<dbReference type="NCBIfam" id="TIGR00055">
    <property type="entry name" value="uppS"/>
    <property type="match status" value="1"/>
</dbReference>
<feature type="binding site" evidence="2">
    <location>
        <position position="70"/>
    </location>
    <ligand>
        <name>substrate</name>
    </ligand>
</feature>
<evidence type="ECO:0000313" key="4">
    <source>
        <dbReference type="Proteomes" id="UP000321558"/>
    </source>
</evidence>
<comment type="similarity">
    <text evidence="2">Belongs to the UPP synthase family.</text>
</comment>
<evidence type="ECO:0000256" key="2">
    <source>
        <dbReference type="HAMAP-Rule" id="MF_01139"/>
    </source>
</evidence>
<dbReference type="PROSITE" id="PS01066">
    <property type="entry name" value="UPP_SYNTHASE"/>
    <property type="match status" value="1"/>
</dbReference>
<dbReference type="AlphaFoldDB" id="A0A511ZMS1"/>
<feature type="binding site" evidence="2">
    <location>
        <position position="72"/>
    </location>
    <ligand>
        <name>substrate</name>
    </ligand>
</feature>
<feature type="binding site" evidence="2">
    <location>
        <position position="21"/>
    </location>
    <ligand>
        <name>Mg(2+)</name>
        <dbReference type="ChEBI" id="CHEBI:18420"/>
    </ligand>
</feature>
<feature type="active site" description="Proton acceptor" evidence="2">
    <location>
        <position position="69"/>
    </location>
</feature>
<feature type="active site" evidence="2">
    <location>
        <position position="21"/>
    </location>
</feature>
<dbReference type="GO" id="GO:0005829">
    <property type="term" value="C:cytosol"/>
    <property type="evidence" value="ECO:0007669"/>
    <property type="project" value="TreeGrafter"/>
</dbReference>
<dbReference type="Pfam" id="PF01255">
    <property type="entry name" value="Prenyltransf"/>
    <property type="match status" value="1"/>
</dbReference>
<dbReference type="STRING" id="582851.GCA_900162665_01388"/>
<comment type="cofactor">
    <cofactor evidence="2">
        <name>Mg(2+)</name>
        <dbReference type="ChEBI" id="CHEBI:18420"/>
    </cofactor>
    <text evidence="2">Binds 2 magnesium ions per subunit.</text>
</comment>
<dbReference type="Gene3D" id="3.40.1180.10">
    <property type="entry name" value="Decaprenyl diphosphate synthase-like"/>
    <property type="match status" value="1"/>
</dbReference>
<evidence type="ECO:0000313" key="3">
    <source>
        <dbReference type="EMBL" id="GEN88741.1"/>
    </source>
</evidence>
<feature type="binding site" evidence="2">
    <location>
        <position position="26"/>
    </location>
    <ligand>
        <name>substrate</name>
    </ligand>
</feature>
<keyword evidence="1 2" id="KW-0808">Transferase</keyword>
<feature type="binding site" evidence="2">
    <location>
        <position position="189"/>
    </location>
    <ligand>
        <name>substrate</name>
    </ligand>
</feature>
<protein>
    <recommendedName>
        <fullName evidence="2">Isoprenyl transferase</fullName>
        <ecNumber evidence="2">2.5.1.-</ecNumber>
    </recommendedName>
</protein>
<dbReference type="InterPro" id="IPR018520">
    <property type="entry name" value="UPP_synth-like_CS"/>
</dbReference>
<dbReference type="GO" id="GO:0030145">
    <property type="term" value="F:manganese ion binding"/>
    <property type="evidence" value="ECO:0007669"/>
    <property type="project" value="TreeGrafter"/>
</dbReference>
<comment type="caution">
    <text evidence="3">The sequence shown here is derived from an EMBL/GenBank/DDBJ whole genome shotgun (WGS) entry which is preliminary data.</text>
</comment>
<dbReference type="InterPro" id="IPR036424">
    <property type="entry name" value="UPP_synth-like_sf"/>
</dbReference>
<organism evidence="3 4">
    <name type="scientific">Oceanobacillus sojae</name>
    <dbReference type="NCBI Taxonomy" id="582851"/>
    <lineage>
        <taxon>Bacteria</taxon>
        <taxon>Bacillati</taxon>
        <taxon>Bacillota</taxon>
        <taxon>Bacilli</taxon>
        <taxon>Bacillales</taxon>
        <taxon>Bacillaceae</taxon>
        <taxon>Oceanobacillus</taxon>
    </lineage>
</organism>
<dbReference type="InterPro" id="IPR001441">
    <property type="entry name" value="UPP_synth-like"/>
</dbReference>
<comment type="caution">
    <text evidence="2">Lacks conserved residue(s) required for the propagation of feature annotation.</text>
</comment>
<dbReference type="PANTHER" id="PTHR10291:SF0">
    <property type="entry name" value="DEHYDRODOLICHYL DIPHOSPHATE SYNTHASE 2"/>
    <property type="match status" value="1"/>
</dbReference>
<dbReference type="CDD" id="cd00475">
    <property type="entry name" value="Cis_IPPS"/>
    <property type="match status" value="1"/>
</dbReference>
<name>A0A511ZMS1_9BACI</name>